<evidence type="ECO:0000256" key="9">
    <source>
        <dbReference type="ARBA" id="ARBA00023136"/>
    </source>
</evidence>
<dbReference type="InterPro" id="IPR037682">
    <property type="entry name" value="TonB_C"/>
</dbReference>
<dbReference type="SUPFAM" id="SSF74653">
    <property type="entry name" value="TolA/TonB C-terminal domain"/>
    <property type="match status" value="1"/>
</dbReference>
<feature type="region of interest" description="Disordered" evidence="10">
    <location>
        <begin position="52"/>
        <end position="74"/>
    </location>
</feature>
<feature type="compositionally biased region" description="Basic and acidic residues" evidence="10">
    <location>
        <begin position="52"/>
        <end position="70"/>
    </location>
</feature>
<sequence length="273" mass="30737">MLFLRYLFSIIFSFLIHSLAFSSAPPPSLYLDLNATQKSSIAIQLVTPVKADEQPQKPIKEQQTPVKKDVSTPQQVVEKVMPKPVEKTEKVVKKVDKKPVVRPVKKEIKRLEKVQQKRSVSKTDTKIATEDEIEKVTQHEPQTKPKKIPKEVSKEAQQPPQKIDKLIPPAASASTAKQSAPKIVEKITFSARPAPIAYPHSAKRRNIEGIVLVEVWLDEQGKQTKQHIINSSGHQVLDKAALKGIRQWQFSRQQDSGQAIAYRVQVPINFGLN</sequence>
<feature type="signal peptide" evidence="11">
    <location>
        <begin position="1"/>
        <end position="22"/>
    </location>
</feature>
<proteinExistence type="inferred from homology"/>
<protein>
    <recommendedName>
        <fullName evidence="12">TonB C-terminal domain-containing protein</fullName>
    </recommendedName>
</protein>
<feature type="compositionally biased region" description="Basic and acidic residues" evidence="10">
    <location>
        <begin position="132"/>
        <end position="154"/>
    </location>
</feature>
<dbReference type="Proteomes" id="UP001157353">
    <property type="component" value="Unassembled WGS sequence"/>
</dbReference>
<dbReference type="PANTHER" id="PTHR33446:SF2">
    <property type="entry name" value="PROTEIN TONB"/>
    <property type="match status" value="1"/>
</dbReference>
<keyword evidence="8" id="KW-1133">Transmembrane helix</keyword>
<keyword evidence="6" id="KW-0812">Transmembrane</keyword>
<dbReference type="InterPro" id="IPR006260">
    <property type="entry name" value="TonB/TolA_C"/>
</dbReference>
<comment type="similarity">
    <text evidence="2">Belongs to the TonB family.</text>
</comment>
<gene>
    <name evidence="13" type="ORF">GCM10007916_21390</name>
</gene>
<comment type="subcellular location">
    <subcellularLocation>
        <location evidence="1">Cell inner membrane</location>
        <topology evidence="1">Single-pass membrane protein</topology>
        <orientation evidence="1">Periplasmic side</orientation>
    </subcellularLocation>
</comment>
<keyword evidence="9" id="KW-0472">Membrane</keyword>
<evidence type="ECO:0000256" key="1">
    <source>
        <dbReference type="ARBA" id="ARBA00004383"/>
    </source>
</evidence>
<dbReference type="EMBL" id="BSPQ01000009">
    <property type="protein sequence ID" value="GLS91071.1"/>
    <property type="molecule type" value="Genomic_DNA"/>
</dbReference>
<comment type="caution">
    <text evidence="13">The sequence shown here is derived from an EMBL/GenBank/DDBJ whole genome shotgun (WGS) entry which is preliminary data.</text>
</comment>
<dbReference type="Gene3D" id="3.30.1150.10">
    <property type="match status" value="1"/>
</dbReference>
<keyword evidence="11" id="KW-0732">Signal</keyword>
<dbReference type="PROSITE" id="PS52015">
    <property type="entry name" value="TONB_CTD"/>
    <property type="match status" value="1"/>
</dbReference>
<feature type="domain" description="TonB C-terminal" evidence="12">
    <location>
        <begin position="183"/>
        <end position="273"/>
    </location>
</feature>
<organism evidence="13 14">
    <name type="scientific">Psychromonas marina</name>
    <dbReference type="NCBI Taxonomy" id="88364"/>
    <lineage>
        <taxon>Bacteria</taxon>
        <taxon>Pseudomonadati</taxon>
        <taxon>Pseudomonadota</taxon>
        <taxon>Gammaproteobacteria</taxon>
        <taxon>Alteromonadales</taxon>
        <taxon>Psychromonadaceae</taxon>
        <taxon>Psychromonas</taxon>
    </lineage>
</organism>
<keyword evidence="5" id="KW-0997">Cell inner membrane</keyword>
<dbReference type="NCBIfam" id="TIGR01352">
    <property type="entry name" value="tonB_Cterm"/>
    <property type="match status" value="1"/>
</dbReference>
<keyword evidence="4" id="KW-1003">Cell membrane</keyword>
<keyword evidence="3" id="KW-0813">Transport</keyword>
<accession>A0ABQ6E146</accession>
<dbReference type="PANTHER" id="PTHR33446">
    <property type="entry name" value="PROTEIN TONB-RELATED"/>
    <property type="match status" value="1"/>
</dbReference>
<evidence type="ECO:0000256" key="4">
    <source>
        <dbReference type="ARBA" id="ARBA00022475"/>
    </source>
</evidence>
<evidence type="ECO:0000256" key="5">
    <source>
        <dbReference type="ARBA" id="ARBA00022519"/>
    </source>
</evidence>
<evidence type="ECO:0000256" key="2">
    <source>
        <dbReference type="ARBA" id="ARBA00006555"/>
    </source>
</evidence>
<dbReference type="RefSeq" id="WP_284204192.1">
    <property type="nucleotide sequence ID" value="NZ_BSPQ01000009.1"/>
</dbReference>
<name>A0ABQ6E146_9GAMM</name>
<dbReference type="Pfam" id="PF03544">
    <property type="entry name" value="TonB_C"/>
    <property type="match status" value="1"/>
</dbReference>
<evidence type="ECO:0000256" key="3">
    <source>
        <dbReference type="ARBA" id="ARBA00022448"/>
    </source>
</evidence>
<feature type="region of interest" description="Disordered" evidence="10">
    <location>
        <begin position="132"/>
        <end position="161"/>
    </location>
</feature>
<reference evidence="14" key="1">
    <citation type="journal article" date="2019" name="Int. J. Syst. Evol. Microbiol.">
        <title>The Global Catalogue of Microorganisms (GCM) 10K type strain sequencing project: providing services to taxonomists for standard genome sequencing and annotation.</title>
        <authorList>
            <consortium name="The Broad Institute Genomics Platform"/>
            <consortium name="The Broad Institute Genome Sequencing Center for Infectious Disease"/>
            <person name="Wu L."/>
            <person name="Ma J."/>
        </authorList>
    </citation>
    <scope>NUCLEOTIDE SEQUENCE [LARGE SCALE GENOMIC DNA]</scope>
    <source>
        <strain evidence="14">NBRC 103166</strain>
    </source>
</reference>
<feature type="chain" id="PRO_5046891908" description="TonB C-terminal domain-containing protein" evidence="11">
    <location>
        <begin position="23"/>
        <end position="273"/>
    </location>
</feature>
<evidence type="ECO:0000256" key="10">
    <source>
        <dbReference type="SAM" id="MobiDB-lite"/>
    </source>
</evidence>
<keyword evidence="7" id="KW-0653">Protein transport</keyword>
<evidence type="ECO:0000256" key="7">
    <source>
        <dbReference type="ARBA" id="ARBA00022927"/>
    </source>
</evidence>
<evidence type="ECO:0000313" key="13">
    <source>
        <dbReference type="EMBL" id="GLS91071.1"/>
    </source>
</evidence>
<evidence type="ECO:0000256" key="8">
    <source>
        <dbReference type="ARBA" id="ARBA00022989"/>
    </source>
</evidence>
<evidence type="ECO:0000256" key="11">
    <source>
        <dbReference type="SAM" id="SignalP"/>
    </source>
</evidence>
<evidence type="ECO:0000313" key="14">
    <source>
        <dbReference type="Proteomes" id="UP001157353"/>
    </source>
</evidence>
<dbReference type="InterPro" id="IPR051045">
    <property type="entry name" value="TonB-dependent_transducer"/>
</dbReference>
<keyword evidence="14" id="KW-1185">Reference proteome</keyword>
<evidence type="ECO:0000256" key="6">
    <source>
        <dbReference type="ARBA" id="ARBA00022692"/>
    </source>
</evidence>
<evidence type="ECO:0000259" key="12">
    <source>
        <dbReference type="PROSITE" id="PS52015"/>
    </source>
</evidence>